<keyword evidence="5" id="KW-0378">Hydrolase</keyword>
<dbReference type="GO" id="GO:0016787">
    <property type="term" value="F:hydrolase activity"/>
    <property type="evidence" value="ECO:0007669"/>
    <property type="project" value="UniProtKB-KW"/>
</dbReference>
<sequence>MRLCRIADAGRIGYASWEDGGFAELADPFAPVLRRTGTRIPAGAARLLAPVEPRTVVGMAHNTGAADRERPPAAFLKAARTVVGPGDAVRLADDGGTPVAEGELALVIGRETSGVRASQLLSCVLGVTVANDVTDRRAQRDDPLWTSAKSRHTFTPVGPWIDTDLEAADLEITVAVNGAEASRASTAGLARDPGEILAYLAALMPLGPGDVILTGAPGADAALRPGDSVTVRIEGLGEIGNPVQAWPRQEAAA</sequence>
<dbReference type="InterPro" id="IPR036663">
    <property type="entry name" value="Fumarylacetoacetase_C_sf"/>
</dbReference>
<accession>A0ABS1JZB2</accession>
<organism evidence="5 6">
    <name type="scientific">Sinomonas cellulolyticus</name>
    <dbReference type="NCBI Taxonomy" id="2801916"/>
    <lineage>
        <taxon>Bacteria</taxon>
        <taxon>Bacillati</taxon>
        <taxon>Actinomycetota</taxon>
        <taxon>Actinomycetes</taxon>
        <taxon>Micrococcales</taxon>
        <taxon>Micrococcaceae</taxon>
        <taxon>Sinomonas</taxon>
    </lineage>
</organism>
<evidence type="ECO:0000259" key="4">
    <source>
        <dbReference type="Pfam" id="PF10370"/>
    </source>
</evidence>
<dbReference type="SUPFAM" id="SSF56529">
    <property type="entry name" value="FAH"/>
    <property type="match status" value="1"/>
</dbReference>
<gene>
    <name evidence="5" type="ORF">JJE72_03390</name>
</gene>
<evidence type="ECO:0000256" key="2">
    <source>
        <dbReference type="ARBA" id="ARBA00022723"/>
    </source>
</evidence>
<feature type="domain" description="Rv2993c-like N-terminal" evidence="4">
    <location>
        <begin position="1"/>
        <end position="50"/>
    </location>
</feature>
<reference evidence="5 6" key="1">
    <citation type="submission" date="2021-01" db="EMBL/GenBank/DDBJ databases">
        <title>Genome public.</title>
        <authorList>
            <person name="Liu C."/>
            <person name="Sun Q."/>
        </authorList>
    </citation>
    <scope>NUCLEOTIDE SEQUENCE [LARGE SCALE GENOMIC DNA]</scope>
    <source>
        <strain evidence="5 6">JC656</strain>
    </source>
</reference>
<protein>
    <submittedName>
        <fullName evidence="5">Fumarylacetoacetate hydrolase family protein</fullName>
    </submittedName>
</protein>
<dbReference type="Pfam" id="PF10370">
    <property type="entry name" value="Rv2993c-like_N"/>
    <property type="match status" value="1"/>
</dbReference>
<dbReference type="Gene3D" id="3.90.850.10">
    <property type="entry name" value="Fumarylacetoacetase-like, C-terminal domain"/>
    <property type="match status" value="1"/>
</dbReference>
<dbReference type="InterPro" id="IPR051121">
    <property type="entry name" value="FAH"/>
</dbReference>
<comment type="caution">
    <text evidence="5">The sequence shown here is derived from an EMBL/GenBank/DDBJ whole genome shotgun (WGS) entry which is preliminary data.</text>
</comment>
<dbReference type="EMBL" id="JAERRC010000010">
    <property type="protein sequence ID" value="MBL0704548.1"/>
    <property type="molecule type" value="Genomic_DNA"/>
</dbReference>
<feature type="domain" description="Fumarylacetoacetase-like C-terminal" evidence="3">
    <location>
        <begin position="67"/>
        <end position="244"/>
    </location>
</feature>
<evidence type="ECO:0000259" key="3">
    <source>
        <dbReference type="Pfam" id="PF01557"/>
    </source>
</evidence>
<dbReference type="Proteomes" id="UP000639051">
    <property type="component" value="Unassembled WGS sequence"/>
</dbReference>
<evidence type="ECO:0000256" key="1">
    <source>
        <dbReference type="ARBA" id="ARBA00010211"/>
    </source>
</evidence>
<evidence type="ECO:0000313" key="5">
    <source>
        <dbReference type="EMBL" id="MBL0704548.1"/>
    </source>
</evidence>
<dbReference type="InterPro" id="IPR018833">
    <property type="entry name" value="Rv2993c-like_N"/>
</dbReference>
<dbReference type="PANTHER" id="PTHR42796:SF4">
    <property type="entry name" value="FUMARYLACETOACETATE HYDROLASE DOMAIN-CONTAINING PROTEIN 2A"/>
    <property type="match status" value="1"/>
</dbReference>
<dbReference type="InterPro" id="IPR011234">
    <property type="entry name" value="Fumarylacetoacetase-like_C"/>
</dbReference>
<name>A0ABS1JZB2_9MICC</name>
<keyword evidence="6" id="KW-1185">Reference proteome</keyword>
<dbReference type="RefSeq" id="WP_189693536.1">
    <property type="nucleotide sequence ID" value="NZ_BNCM01000005.1"/>
</dbReference>
<keyword evidence="2" id="KW-0479">Metal-binding</keyword>
<dbReference type="Pfam" id="PF01557">
    <property type="entry name" value="FAA_hydrolase"/>
    <property type="match status" value="1"/>
</dbReference>
<dbReference type="PANTHER" id="PTHR42796">
    <property type="entry name" value="FUMARYLACETOACETATE HYDROLASE DOMAIN-CONTAINING PROTEIN 2A-RELATED"/>
    <property type="match status" value="1"/>
</dbReference>
<comment type="similarity">
    <text evidence="1">Belongs to the FAH family.</text>
</comment>
<proteinExistence type="inferred from homology"/>
<evidence type="ECO:0000313" key="6">
    <source>
        <dbReference type="Proteomes" id="UP000639051"/>
    </source>
</evidence>